<accession>A0ABD2IP44</accession>
<evidence type="ECO:0000313" key="2">
    <source>
        <dbReference type="EMBL" id="KAL3081829.1"/>
    </source>
</evidence>
<dbReference type="EMBL" id="JBICCN010000262">
    <property type="protein sequence ID" value="KAL3081829.1"/>
    <property type="molecule type" value="Genomic_DNA"/>
</dbReference>
<evidence type="ECO:0000256" key="1">
    <source>
        <dbReference type="SAM" id="MobiDB-lite"/>
    </source>
</evidence>
<feature type="compositionally biased region" description="Basic and acidic residues" evidence="1">
    <location>
        <begin position="51"/>
        <end position="79"/>
    </location>
</feature>
<dbReference type="Proteomes" id="UP001620645">
    <property type="component" value="Unassembled WGS sequence"/>
</dbReference>
<gene>
    <name evidence="2" type="ORF">niasHS_012771</name>
</gene>
<feature type="region of interest" description="Disordered" evidence="1">
    <location>
        <begin position="36"/>
        <end position="92"/>
    </location>
</feature>
<comment type="caution">
    <text evidence="2">The sequence shown here is derived from an EMBL/GenBank/DDBJ whole genome shotgun (WGS) entry which is preliminary data.</text>
</comment>
<keyword evidence="3" id="KW-1185">Reference proteome</keyword>
<evidence type="ECO:0000313" key="3">
    <source>
        <dbReference type="Proteomes" id="UP001620645"/>
    </source>
</evidence>
<proteinExistence type="predicted"/>
<reference evidence="2 3" key="1">
    <citation type="submission" date="2024-10" db="EMBL/GenBank/DDBJ databases">
        <authorList>
            <person name="Kim D."/>
        </authorList>
    </citation>
    <scope>NUCLEOTIDE SEQUENCE [LARGE SCALE GENOMIC DNA]</scope>
    <source>
        <strain evidence="2">Taebaek</strain>
    </source>
</reference>
<dbReference type="AlphaFoldDB" id="A0ABD2IP44"/>
<protein>
    <submittedName>
        <fullName evidence="2">Uncharacterized protein</fullName>
    </submittedName>
</protein>
<feature type="compositionally biased region" description="Basic and acidic residues" evidence="1">
    <location>
        <begin position="120"/>
        <end position="129"/>
    </location>
</feature>
<organism evidence="2 3">
    <name type="scientific">Heterodera schachtii</name>
    <name type="common">Sugarbeet cyst nematode worm</name>
    <name type="synonym">Tylenchus schachtii</name>
    <dbReference type="NCBI Taxonomy" id="97005"/>
    <lineage>
        <taxon>Eukaryota</taxon>
        <taxon>Metazoa</taxon>
        <taxon>Ecdysozoa</taxon>
        <taxon>Nematoda</taxon>
        <taxon>Chromadorea</taxon>
        <taxon>Rhabditida</taxon>
        <taxon>Tylenchina</taxon>
        <taxon>Tylenchomorpha</taxon>
        <taxon>Tylenchoidea</taxon>
        <taxon>Heteroderidae</taxon>
        <taxon>Heteroderinae</taxon>
        <taxon>Heterodera</taxon>
    </lineage>
</organism>
<feature type="region of interest" description="Disordered" evidence="1">
    <location>
        <begin position="120"/>
        <end position="139"/>
    </location>
</feature>
<name>A0ABD2IP44_HETSC</name>
<sequence>MQQNLLSHRNYLTRRRAQTLREEGNMLNLSELRNLLEPMPPNDQIGIQQNAERRENSQSRLENIGDRTARGEHQNRGSDRQQPNFTERMDYDESIVDDGAVSLVGEADENELLGVSDAHHEHNERESTGFHRAQICNKA</sequence>